<evidence type="ECO:0000256" key="1">
    <source>
        <dbReference type="ARBA" id="ARBA00023015"/>
    </source>
</evidence>
<dbReference type="SUPFAM" id="SSF46689">
    <property type="entry name" value="Homeodomain-like"/>
    <property type="match status" value="1"/>
</dbReference>
<evidence type="ECO:0000256" key="4">
    <source>
        <dbReference type="PROSITE-ProRule" id="PRU00335"/>
    </source>
</evidence>
<proteinExistence type="predicted"/>
<dbReference type="InterPro" id="IPR009057">
    <property type="entry name" value="Homeodomain-like_sf"/>
</dbReference>
<accession>A0AAU7VTV1</accession>
<protein>
    <submittedName>
        <fullName evidence="6">Helix-turn-helix domain-containing protein</fullName>
    </submittedName>
</protein>
<dbReference type="RefSeq" id="WP_350350726.1">
    <property type="nucleotide sequence ID" value="NZ_CP158357.1"/>
</dbReference>
<dbReference type="PANTHER" id="PTHR47506:SF3">
    <property type="entry name" value="HTH-TYPE TRANSCRIPTIONAL REGULATOR LMRA"/>
    <property type="match status" value="1"/>
</dbReference>
<feature type="domain" description="HTH tetR-type" evidence="5">
    <location>
        <begin position="6"/>
        <end position="66"/>
    </location>
</feature>
<evidence type="ECO:0000256" key="2">
    <source>
        <dbReference type="ARBA" id="ARBA00023125"/>
    </source>
</evidence>
<evidence type="ECO:0000259" key="5">
    <source>
        <dbReference type="PROSITE" id="PS50977"/>
    </source>
</evidence>
<keyword evidence="2 4" id="KW-0238">DNA-binding</keyword>
<keyword evidence="1" id="KW-0805">Transcription regulation</keyword>
<evidence type="ECO:0000313" key="6">
    <source>
        <dbReference type="EMBL" id="XBX77213.1"/>
    </source>
</evidence>
<dbReference type="Gene3D" id="1.10.357.10">
    <property type="entry name" value="Tetracycline Repressor, domain 2"/>
    <property type="match status" value="1"/>
</dbReference>
<dbReference type="InterPro" id="IPR001647">
    <property type="entry name" value="HTH_TetR"/>
</dbReference>
<reference evidence="6" key="1">
    <citation type="submission" date="2024-06" db="EMBL/GenBank/DDBJ databases">
        <title>Draft genome sequence of Microbacterium sp. strain A8/3-1, isolated from Oxytropis tragacanthoides Fisch. ex DC. Root nodules in the Altai region of Russia.</title>
        <authorList>
            <person name="Sazanova A."/>
            <person name="Guro P."/>
            <person name="Kuznetsova I."/>
            <person name="Belimov A."/>
            <person name="Safronova V."/>
        </authorList>
    </citation>
    <scope>NUCLEOTIDE SEQUENCE</scope>
    <source>
        <strain evidence="6">A8/3-1</strain>
    </source>
</reference>
<gene>
    <name evidence="6" type="ORF">ABS642_15005</name>
</gene>
<dbReference type="PROSITE" id="PS50977">
    <property type="entry name" value="HTH_TETR_2"/>
    <property type="match status" value="1"/>
</dbReference>
<sequence>MIAEKGSARASILETSFLLFLAKGYDATSMSDIVRETGMSKGALYHHFTSKDELFAAAIRSYFIDIVADSASPADGFDGFEGAVRAASTSLTDALTHVSSLGAEMTAYYRFLTYAIDRHGPEVQRALSARLRTLSDAAERDARSGARRNRIAPGVLADMALATIEGAALLGSMEGPERMVARVEDAVDQFLATVRAAER</sequence>
<keyword evidence="3" id="KW-0804">Transcription</keyword>
<feature type="DNA-binding region" description="H-T-H motif" evidence="4">
    <location>
        <begin position="29"/>
        <end position="48"/>
    </location>
</feature>
<dbReference type="InterPro" id="IPR036271">
    <property type="entry name" value="Tet_transcr_reg_TetR-rel_C_sf"/>
</dbReference>
<dbReference type="GO" id="GO:0003677">
    <property type="term" value="F:DNA binding"/>
    <property type="evidence" value="ECO:0007669"/>
    <property type="project" value="UniProtKB-UniRule"/>
</dbReference>
<dbReference type="PANTHER" id="PTHR47506">
    <property type="entry name" value="TRANSCRIPTIONAL REGULATORY PROTEIN"/>
    <property type="match status" value="1"/>
</dbReference>
<name>A0AAU7VTV1_9MICO</name>
<evidence type="ECO:0000256" key="3">
    <source>
        <dbReference type="ARBA" id="ARBA00023163"/>
    </source>
</evidence>
<dbReference type="Pfam" id="PF00440">
    <property type="entry name" value="TetR_N"/>
    <property type="match status" value="1"/>
</dbReference>
<dbReference type="PRINTS" id="PR00455">
    <property type="entry name" value="HTHTETR"/>
</dbReference>
<dbReference type="SUPFAM" id="SSF48498">
    <property type="entry name" value="Tetracyclin repressor-like, C-terminal domain"/>
    <property type="match status" value="1"/>
</dbReference>
<dbReference type="AlphaFoldDB" id="A0AAU7VTV1"/>
<organism evidence="6">
    <name type="scientific">Microbacterium sp. A8/3-1</name>
    <dbReference type="NCBI Taxonomy" id="3160749"/>
    <lineage>
        <taxon>Bacteria</taxon>
        <taxon>Bacillati</taxon>
        <taxon>Actinomycetota</taxon>
        <taxon>Actinomycetes</taxon>
        <taxon>Micrococcales</taxon>
        <taxon>Microbacteriaceae</taxon>
        <taxon>Microbacterium</taxon>
    </lineage>
</organism>
<dbReference type="EMBL" id="CP158357">
    <property type="protein sequence ID" value="XBX77213.1"/>
    <property type="molecule type" value="Genomic_DNA"/>
</dbReference>